<dbReference type="EMBL" id="CZPT02000089">
    <property type="protein sequence ID" value="SCU64583.1"/>
    <property type="molecule type" value="Genomic_DNA"/>
</dbReference>
<sequence length="262" mass="27636">MPIKSKKSRVLLPTAIALILFCAPQKCSATAGKLLSQQLCGPLAPFTARLEKTAGRSAKILKQREVNLIKLKQLQAKAQVCTAEINSNAKAAAYGSVAEVIGAEIKRITPKEKDAFSKFLKVTATTEILRGPITEFFQVTTALSAENTHGCLTTGRKAGNAGTLVTAMATPQLKSGKFGFKGLNEEPVVPPEVTENGFNQLLEDAGTKDSELHDDTVSTLFTHGVAGPVSTGAATKTSLLRQVISRAAAPAPTRPITEIPAT</sequence>
<comment type="caution">
    <text evidence="9">The sequence shown here is derived from an EMBL/GenBank/DDBJ whole genome shotgun (WGS) entry which is preliminary data.</text>
</comment>
<evidence type="ECO:0000256" key="4">
    <source>
        <dbReference type="ARBA" id="ARBA00023136"/>
    </source>
</evidence>
<keyword evidence="7" id="KW-0732">Signal</keyword>
<keyword evidence="2" id="KW-1003">Cell membrane</keyword>
<dbReference type="Gene3D" id="3.90.150.10">
    <property type="entry name" value="Variant Surface Glycoprotein, subunit A domain 1"/>
    <property type="match status" value="1"/>
</dbReference>
<dbReference type="Pfam" id="PF00913">
    <property type="entry name" value="Trypan_glycop"/>
    <property type="match status" value="1"/>
</dbReference>
<comment type="subcellular location">
    <subcellularLocation>
        <location evidence="1">Cell membrane</location>
        <topology evidence="1">Lipid-anchor</topology>
        <topology evidence="1">GPI-anchor</topology>
    </subcellularLocation>
</comment>
<protein>
    <submittedName>
        <fullName evidence="9">Trypanosome variant surface glycoprotein (A-type), putative</fullName>
    </submittedName>
</protein>
<reference evidence="9" key="1">
    <citation type="submission" date="2016-09" db="EMBL/GenBank/DDBJ databases">
        <authorList>
            <person name="Hebert L."/>
            <person name="Moumen B."/>
        </authorList>
    </citation>
    <scope>NUCLEOTIDE SEQUENCE [LARGE SCALE GENOMIC DNA]</scope>
    <source>
        <strain evidence="9">OVI</strain>
    </source>
</reference>
<dbReference type="GO" id="GO:0098552">
    <property type="term" value="C:side of membrane"/>
    <property type="evidence" value="ECO:0007669"/>
    <property type="project" value="UniProtKB-KW"/>
</dbReference>
<evidence type="ECO:0000256" key="5">
    <source>
        <dbReference type="ARBA" id="ARBA00023180"/>
    </source>
</evidence>
<keyword evidence="6" id="KW-0449">Lipoprotein</keyword>
<keyword evidence="3" id="KW-0336">GPI-anchor</keyword>
<keyword evidence="10" id="KW-1185">Reference proteome</keyword>
<evidence type="ECO:0000256" key="2">
    <source>
        <dbReference type="ARBA" id="ARBA00022475"/>
    </source>
</evidence>
<gene>
    <name evidence="9" type="ORF">TEOVI_000892000</name>
</gene>
<keyword evidence="4" id="KW-0472">Membrane</keyword>
<evidence type="ECO:0000256" key="6">
    <source>
        <dbReference type="ARBA" id="ARBA00023288"/>
    </source>
</evidence>
<name>A0A1G4HZ34_TRYEQ</name>
<dbReference type="AlphaFoldDB" id="A0A1G4HZ34"/>
<dbReference type="InterPro" id="IPR001812">
    <property type="entry name" value="Trypano_VSG_A_N_dom"/>
</dbReference>
<evidence type="ECO:0000313" key="10">
    <source>
        <dbReference type="Proteomes" id="UP000195570"/>
    </source>
</evidence>
<dbReference type="SUPFAM" id="SSF58087">
    <property type="entry name" value="Variant surface glycoprotein (N-terminal domain)"/>
    <property type="match status" value="1"/>
</dbReference>
<keyword evidence="5" id="KW-0325">Glycoprotein</keyword>
<feature type="signal peptide" evidence="7">
    <location>
        <begin position="1"/>
        <end position="29"/>
    </location>
</feature>
<dbReference type="VEuPathDB" id="TriTrypDB:TEOVI_000892000"/>
<dbReference type="RefSeq" id="XP_067076325.1">
    <property type="nucleotide sequence ID" value="XM_067220224.1"/>
</dbReference>
<evidence type="ECO:0000256" key="3">
    <source>
        <dbReference type="ARBA" id="ARBA00022622"/>
    </source>
</evidence>
<proteinExistence type="predicted"/>
<dbReference type="Proteomes" id="UP000195570">
    <property type="component" value="Unassembled WGS sequence"/>
</dbReference>
<dbReference type="GO" id="GO:0042783">
    <property type="term" value="P:symbiont-mediated evasion of host immune response"/>
    <property type="evidence" value="ECO:0007669"/>
    <property type="project" value="InterPro"/>
</dbReference>
<feature type="chain" id="PRO_5009235048" evidence="7">
    <location>
        <begin position="30"/>
        <end position="262"/>
    </location>
</feature>
<organism evidence="9 10">
    <name type="scientific">Trypanosoma equiperdum</name>
    <dbReference type="NCBI Taxonomy" id="5694"/>
    <lineage>
        <taxon>Eukaryota</taxon>
        <taxon>Discoba</taxon>
        <taxon>Euglenozoa</taxon>
        <taxon>Kinetoplastea</taxon>
        <taxon>Metakinetoplastina</taxon>
        <taxon>Trypanosomatida</taxon>
        <taxon>Trypanosomatidae</taxon>
        <taxon>Trypanosoma</taxon>
    </lineage>
</organism>
<dbReference type="GeneID" id="92382854"/>
<evidence type="ECO:0000259" key="8">
    <source>
        <dbReference type="Pfam" id="PF00913"/>
    </source>
</evidence>
<evidence type="ECO:0000256" key="7">
    <source>
        <dbReference type="SAM" id="SignalP"/>
    </source>
</evidence>
<accession>A0A1G4HZ34</accession>
<dbReference type="GO" id="GO:0005886">
    <property type="term" value="C:plasma membrane"/>
    <property type="evidence" value="ECO:0007669"/>
    <property type="project" value="UniProtKB-SubCell"/>
</dbReference>
<feature type="domain" description="Trypanosome variant surface glycoprotein A-type N-terminal" evidence="8">
    <location>
        <begin position="17"/>
        <end position="235"/>
    </location>
</feature>
<evidence type="ECO:0000313" key="9">
    <source>
        <dbReference type="EMBL" id="SCU64583.1"/>
    </source>
</evidence>
<evidence type="ECO:0000256" key="1">
    <source>
        <dbReference type="ARBA" id="ARBA00004609"/>
    </source>
</evidence>